<dbReference type="Gene3D" id="3.20.100.30">
    <property type="entry name" value="VTC, catalytic tunnel domain"/>
    <property type="match status" value="1"/>
</dbReference>
<accession>A0A1G6GGK9</accession>
<dbReference type="GO" id="GO:0006799">
    <property type="term" value="P:polyphosphate biosynthetic process"/>
    <property type="evidence" value="ECO:0007669"/>
    <property type="project" value="UniProtKB-ARBA"/>
</dbReference>
<organism evidence="2 3">
    <name type="scientific">Pelagirhabdus alkalitolerans</name>
    <dbReference type="NCBI Taxonomy" id="1612202"/>
    <lineage>
        <taxon>Bacteria</taxon>
        <taxon>Bacillati</taxon>
        <taxon>Bacillota</taxon>
        <taxon>Bacilli</taxon>
        <taxon>Bacillales</taxon>
        <taxon>Bacillaceae</taxon>
        <taxon>Pelagirhabdus</taxon>
    </lineage>
</organism>
<evidence type="ECO:0000259" key="1">
    <source>
        <dbReference type="Pfam" id="PF09359"/>
    </source>
</evidence>
<protein>
    <submittedName>
        <fullName evidence="2">VTC domain-containing protein</fullName>
    </submittedName>
</protein>
<dbReference type="STRING" id="1612202.SAMN05421734_10152"/>
<dbReference type="Proteomes" id="UP000242949">
    <property type="component" value="Unassembled WGS sequence"/>
</dbReference>
<dbReference type="OrthoDB" id="185578at2"/>
<dbReference type="InterPro" id="IPR018966">
    <property type="entry name" value="VTC_domain"/>
</dbReference>
<keyword evidence="3" id="KW-1185">Reference proteome</keyword>
<dbReference type="AlphaFoldDB" id="A0A1G6GGK9"/>
<dbReference type="RefSeq" id="WP_090791601.1">
    <property type="nucleotide sequence ID" value="NZ_FMYI01000001.1"/>
</dbReference>
<reference evidence="3" key="1">
    <citation type="submission" date="2016-09" db="EMBL/GenBank/DDBJ databases">
        <authorList>
            <person name="Varghese N."/>
            <person name="Submissions S."/>
        </authorList>
    </citation>
    <scope>NUCLEOTIDE SEQUENCE [LARGE SCALE GENOMIC DNA]</scope>
    <source>
        <strain evidence="3">S5</strain>
    </source>
</reference>
<dbReference type="Pfam" id="PF09359">
    <property type="entry name" value="VTC"/>
    <property type="match status" value="1"/>
</dbReference>
<proteinExistence type="predicted"/>
<dbReference type="InterPro" id="IPR042267">
    <property type="entry name" value="VTC_sf"/>
</dbReference>
<dbReference type="EMBL" id="FMYI01000001">
    <property type="protein sequence ID" value="SDB81141.1"/>
    <property type="molecule type" value="Genomic_DNA"/>
</dbReference>
<name>A0A1G6GGK9_9BACI</name>
<evidence type="ECO:0000313" key="3">
    <source>
        <dbReference type="Proteomes" id="UP000242949"/>
    </source>
</evidence>
<evidence type="ECO:0000313" key="2">
    <source>
        <dbReference type="EMBL" id="SDB81141.1"/>
    </source>
</evidence>
<gene>
    <name evidence="2" type="ORF">SAMN05421734_10152</name>
</gene>
<sequence length="253" mass="30346">MRTVKRFEYKYLISRQQYHQIKNAALIYMDMDKFTLRSEDQKYLVKSLYFDTNDYEAYTDKCYGNYSRIKLRIRSYHENFSNDTPISVELKTRKGLNMTKYSVFVKGRDYLEYIRTGHWPNHNNEVLTEFERLAHLKALRPKTLVRYKREGLQPKDREDFRLTFDHTVESASADRLFPEKPLYKGHDHHKGIILEIKTLDIIPPWLQRIIQQYGLKAMSNSKYGQSIELTRKDVVMPMSDHMLSSFYTMKGRQ</sequence>
<dbReference type="CDD" id="cd07750">
    <property type="entry name" value="PolyPPase_VTC_like"/>
    <property type="match status" value="1"/>
</dbReference>
<feature type="domain" description="VTC" evidence="1">
    <location>
        <begin position="5"/>
        <end position="229"/>
    </location>
</feature>